<accession>A0AAE0TYD3</accession>
<comment type="caution">
    <text evidence="1">The sequence shown here is derived from an EMBL/GenBank/DDBJ whole genome shotgun (WGS) entry which is preliminary data.</text>
</comment>
<proteinExistence type="predicted"/>
<reference evidence="1" key="2">
    <citation type="submission" date="2023-06" db="EMBL/GenBank/DDBJ databases">
        <authorList>
            <consortium name="Lawrence Berkeley National Laboratory"/>
            <person name="Haridas S."/>
            <person name="Hensen N."/>
            <person name="Bonometti L."/>
            <person name="Westerberg I."/>
            <person name="Brannstrom I.O."/>
            <person name="Guillou S."/>
            <person name="Cros-Aarteil S."/>
            <person name="Calhoun S."/>
            <person name="Kuo A."/>
            <person name="Mondo S."/>
            <person name="Pangilinan J."/>
            <person name="Riley R."/>
            <person name="Labutti K."/>
            <person name="Andreopoulos B."/>
            <person name="Lipzen A."/>
            <person name="Chen C."/>
            <person name="Yanf M."/>
            <person name="Daum C."/>
            <person name="Ng V."/>
            <person name="Clum A."/>
            <person name="Steindorff A."/>
            <person name="Ohm R."/>
            <person name="Martin F."/>
            <person name="Silar P."/>
            <person name="Natvig D."/>
            <person name="Lalanne C."/>
            <person name="Gautier V."/>
            <person name="Ament-Velasquez S.L."/>
            <person name="Kruys A."/>
            <person name="Hutchinson M.I."/>
            <person name="Powell A.J."/>
            <person name="Barry K."/>
            <person name="Miller A.N."/>
            <person name="Grigoriev I.V."/>
            <person name="Debuchy R."/>
            <person name="Gladieux P."/>
            <person name="Thoren M.H."/>
            <person name="Johannesson H."/>
        </authorList>
    </citation>
    <scope>NUCLEOTIDE SEQUENCE</scope>
    <source>
        <strain evidence="1">CBS 958.72</strain>
    </source>
</reference>
<evidence type="ECO:0000313" key="1">
    <source>
        <dbReference type="EMBL" id="KAK3383980.1"/>
    </source>
</evidence>
<dbReference type="Proteomes" id="UP001287356">
    <property type="component" value="Unassembled WGS sequence"/>
</dbReference>
<gene>
    <name evidence="1" type="ORF">B0T24DRAFT_71235</name>
</gene>
<dbReference type="AlphaFoldDB" id="A0AAE0TYD3"/>
<sequence length="209" mass="23748">MRREIYQADRVLSKVYDKEPGRFLNKGAGCYFASARRQGMGKRRIGQPLCIFLFPRAATEVLYCSKELPMYGICMTLADCQVRPGFGLNHIRCCMASHMRKRSCSARGLRIANVPLCPSDSSMPHRCCWRCREMPCFASQLRLAPPHASGQHLQKLFLSYSQPPRTVTGSDPLTLTMLHGSVPPWAPYTIQSLNVCWPGTWERGEDYRK</sequence>
<reference evidence="1" key="1">
    <citation type="journal article" date="2023" name="Mol. Phylogenet. Evol.">
        <title>Genome-scale phylogeny and comparative genomics of the fungal order Sordariales.</title>
        <authorList>
            <person name="Hensen N."/>
            <person name="Bonometti L."/>
            <person name="Westerberg I."/>
            <person name="Brannstrom I.O."/>
            <person name="Guillou S."/>
            <person name="Cros-Aarteil S."/>
            <person name="Calhoun S."/>
            <person name="Haridas S."/>
            <person name="Kuo A."/>
            <person name="Mondo S."/>
            <person name="Pangilinan J."/>
            <person name="Riley R."/>
            <person name="LaButti K."/>
            <person name="Andreopoulos B."/>
            <person name="Lipzen A."/>
            <person name="Chen C."/>
            <person name="Yan M."/>
            <person name="Daum C."/>
            <person name="Ng V."/>
            <person name="Clum A."/>
            <person name="Steindorff A."/>
            <person name="Ohm R.A."/>
            <person name="Martin F."/>
            <person name="Silar P."/>
            <person name="Natvig D.O."/>
            <person name="Lalanne C."/>
            <person name="Gautier V."/>
            <person name="Ament-Velasquez S.L."/>
            <person name="Kruys A."/>
            <person name="Hutchinson M.I."/>
            <person name="Powell A.J."/>
            <person name="Barry K."/>
            <person name="Miller A.N."/>
            <person name="Grigoriev I.V."/>
            <person name="Debuchy R."/>
            <person name="Gladieux P."/>
            <person name="Hiltunen Thoren M."/>
            <person name="Johannesson H."/>
        </authorList>
    </citation>
    <scope>NUCLEOTIDE SEQUENCE</scope>
    <source>
        <strain evidence="1">CBS 958.72</strain>
    </source>
</reference>
<evidence type="ECO:0000313" key="2">
    <source>
        <dbReference type="Proteomes" id="UP001287356"/>
    </source>
</evidence>
<keyword evidence="2" id="KW-1185">Reference proteome</keyword>
<dbReference type="EMBL" id="JAULSN010000001">
    <property type="protein sequence ID" value="KAK3383980.1"/>
    <property type="molecule type" value="Genomic_DNA"/>
</dbReference>
<name>A0AAE0TYD3_9PEZI</name>
<organism evidence="1 2">
    <name type="scientific">Lasiosphaeria ovina</name>
    <dbReference type="NCBI Taxonomy" id="92902"/>
    <lineage>
        <taxon>Eukaryota</taxon>
        <taxon>Fungi</taxon>
        <taxon>Dikarya</taxon>
        <taxon>Ascomycota</taxon>
        <taxon>Pezizomycotina</taxon>
        <taxon>Sordariomycetes</taxon>
        <taxon>Sordariomycetidae</taxon>
        <taxon>Sordariales</taxon>
        <taxon>Lasiosphaeriaceae</taxon>
        <taxon>Lasiosphaeria</taxon>
    </lineage>
</organism>
<protein>
    <submittedName>
        <fullName evidence="1">Uncharacterized protein</fullName>
    </submittedName>
</protein>